<proteinExistence type="predicted"/>
<protein>
    <submittedName>
        <fullName evidence="1">Uncharacterized protein</fullName>
    </submittedName>
</protein>
<name>A0A699YKR0_HAELA</name>
<dbReference type="EMBL" id="BLLF01000099">
    <property type="protein sequence ID" value="GFH07506.1"/>
    <property type="molecule type" value="Genomic_DNA"/>
</dbReference>
<dbReference type="Proteomes" id="UP000485058">
    <property type="component" value="Unassembled WGS sequence"/>
</dbReference>
<gene>
    <name evidence="1" type="ORF">HaLaN_02318</name>
</gene>
<reference evidence="1 2" key="1">
    <citation type="submission" date="2020-02" db="EMBL/GenBank/DDBJ databases">
        <title>Draft genome sequence of Haematococcus lacustris strain NIES-144.</title>
        <authorList>
            <person name="Morimoto D."/>
            <person name="Nakagawa S."/>
            <person name="Yoshida T."/>
            <person name="Sawayama S."/>
        </authorList>
    </citation>
    <scope>NUCLEOTIDE SEQUENCE [LARGE SCALE GENOMIC DNA]</scope>
    <source>
        <strain evidence="1 2">NIES-144</strain>
    </source>
</reference>
<dbReference type="AlphaFoldDB" id="A0A699YKR0"/>
<keyword evidence="2" id="KW-1185">Reference proteome</keyword>
<organism evidence="1 2">
    <name type="scientific">Haematococcus lacustris</name>
    <name type="common">Green alga</name>
    <name type="synonym">Haematococcus pluvialis</name>
    <dbReference type="NCBI Taxonomy" id="44745"/>
    <lineage>
        <taxon>Eukaryota</taxon>
        <taxon>Viridiplantae</taxon>
        <taxon>Chlorophyta</taxon>
        <taxon>core chlorophytes</taxon>
        <taxon>Chlorophyceae</taxon>
        <taxon>CS clade</taxon>
        <taxon>Chlamydomonadales</taxon>
        <taxon>Haematococcaceae</taxon>
        <taxon>Haematococcus</taxon>
    </lineage>
</organism>
<accession>A0A699YKR0</accession>
<evidence type="ECO:0000313" key="2">
    <source>
        <dbReference type="Proteomes" id="UP000485058"/>
    </source>
</evidence>
<sequence length="71" mass="7443">MAAKDGEEEVSLSPELVEEAGGAAPAGFGQTSCLWSCGLPLSAKSVRSRLWLRVVGESCETEPPRPKPSSL</sequence>
<evidence type="ECO:0000313" key="1">
    <source>
        <dbReference type="EMBL" id="GFH07506.1"/>
    </source>
</evidence>
<comment type="caution">
    <text evidence="1">The sequence shown here is derived from an EMBL/GenBank/DDBJ whole genome shotgun (WGS) entry which is preliminary data.</text>
</comment>